<evidence type="ECO:0000313" key="1">
    <source>
        <dbReference type="EMBL" id="KAH0776196.1"/>
    </source>
</evidence>
<accession>A0ABQ7W619</accession>
<comment type="caution">
    <text evidence="1">The sequence shown here is derived from an EMBL/GenBank/DDBJ whole genome shotgun (WGS) entry which is preliminary data.</text>
</comment>
<dbReference type="EMBL" id="JAIVGD010000003">
    <property type="protein sequence ID" value="KAH0776196.1"/>
    <property type="molecule type" value="Genomic_DNA"/>
</dbReference>
<gene>
    <name evidence="1" type="ORF">KY290_007607</name>
</gene>
<proteinExistence type="predicted"/>
<evidence type="ECO:0000313" key="2">
    <source>
        <dbReference type="Proteomes" id="UP000826656"/>
    </source>
</evidence>
<reference evidence="1 2" key="1">
    <citation type="journal article" date="2021" name="bioRxiv">
        <title>Chromosome-scale and haplotype-resolved genome assembly of a tetraploid potato cultivar.</title>
        <authorList>
            <person name="Sun H."/>
            <person name="Jiao W.-B."/>
            <person name="Krause K."/>
            <person name="Campoy J.A."/>
            <person name="Goel M."/>
            <person name="Folz-Donahue K."/>
            <person name="Kukat C."/>
            <person name="Huettel B."/>
            <person name="Schneeberger K."/>
        </authorList>
    </citation>
    <scope>NUCLEOTIDE SEQUENCE [LARGE SCALE GENOMIC DNA]</scope>
    <source>
        <strain evidence="1">SolTubOtavaFocal</strain>
        <tissue evidence="1">Leaves</tissue>
    </source>
</reference>
<organism evidence="1 2">
    <name type="scientific">Solanum tuberosum</name>
    <name type="common">Potato</name>
    <dbReference type="NCBI Taxonomy" id="4113"/>
    <lineage>
        <taxon>Eukaryota</taxon>
        <taxon>Viridiplantae</taxon>
        <taxon>Streptophyta</taxon>
        <taxon>Embryophyta</taxon>
        <taxon>Tracheophyta</taxon>
        <taxon>Spermatophyta</taxon>
        <taxon>Magnoliopsida</taxon>
        <taxon>eudicotyledons</taxon>
        <taxon>Gunneridae</taxon>
        <taxon>Pentapetalae</taxon>
        <taxon>asterids</taxon>
        <taxon>lamiids</taxon>
        <taxon>Solanales</taxon>
        <taxon>Solanaceae</taxon>
        <taxon>Solanoideae</taxon>
        <taxon>Solaneae</taxon>
        <taxon>Solanum</taxon>
    </lineage>
</organism>
<protein>
    <submittedName>
        <fullName evidence="1">Uncharacterized protein</fullName>
    </submittedName>
</protein>
<keyword evidence="2" id="KW-1185">Reference proteome</keyword>
<name>A0ABQ7W619_SOLTU</name>
<sequence>MQASKANAEAAPGSTQGLKHLLGITKEVGKDPGLPEALRARMLALEDEGPSPVIPYLWFRKGIDRNDCNETHQHHYLEAGNPNQISNRNRYKQPISYPFRRTSSSPSLLSLPAELVGVPLPRSSVIPFPREPIPLVLTPLSYRRLWQLELIGSDSYHYNLGTQALELICQSTVTTNLYFEVKRLRSFPSR</sequence>
<dbReference type="Proteomes" id="UP000826656">
    <property type="component" value="Unassembled WGS sequence"/>
</dbReference>